<dbReference type="EMBL" id="FOTY01000001">
    <property type="protein sequence ID" value="SFL50234.1"/>
    <property type="molecule type" value="Genomic_DNA"/>
</dbReference>
<feature type="transmembrane region" description="Helical" evidence="6">
    <location>
        <begin position="422"/>
        <end position="441"/>
    </location>
</feature>
<feature type="transmembrane region" description="Helical" evidence="6">
    <location>
        <begin position="471"/>
        <end position="488"/>
    </location>
</feature>
<keyword evidence="2" id="KW-1003">Cell membrane</keyword>
<feature type="transmembrane region" description="Helical" evidence="6">
    <location>
        <begin position="495"/>
        <end position="512"/>
    </location>
</feature>
<evidence type="ECO:0000256" key="6">
    <source>
        <dbReference type="SAM" id="Phobius"/>
    </source>
</evidence>
<evidence type="ECO:0000256" key="2">
    <source>
        <dbReference type="ARBA" id="ARBA00022475"/>
    </source>
</evidence>
<feature type="transmembrane region" description="Helical" evidence="6">
    <location>
        <begin position="386"/>
        <end position="415"/>
    </location>
</feature>
<dbReference type="Proteomes" id="UP000199668">
    <property type="component" value="Unassembled WGS sequence"/>
</dbReference>
<feature type="transmembrane region" description="Helical" evidence="6">
    <location>
        <begin position="348"/>
        <end position="366"/>
    </location>
</feature>
<feature type="transmembrane region" description="Helical" evidence="6">
    <location>
        <begin position="156"/>
        <end position="181"/>
    </location>
</feature>
<evidence type="ECO:0000256" key="4">
    <source>
        <dbReference type="ARBA" id="ARBA00022989"/>
    </source>
</evidence>
<feature type="transmembrane region" description="Helical" evidence="6">
    <location>
        <begin position="6"/>
        <end position="27"/>
    </location>
</feature>
<reference evidence="8 9" key="1">
    <citation type="submission" date="2016-10" db="EMBL/GenBank/DDBJ databases">
        <authorList>
            <person name="de Groot N.N."/>
        </authorList>
    </citation>
    <scope>NUCLEOTIDE SEQUENCE [LARGE SCALE GENOMIC DNA]</scope>
    <source>
        <strain evidence="8 9">CGMCC 1.6134</strain>
    </source>
</reference>
<feature type="transmembrane region" description="Helical" evidence="6">
    <location>
        <begin position="34"/>
        <end position="55"/>
    </location>
</feature>
<dbReference type="RefSeq" id="WP_245736762.1">
    <property type="nucleotide sequence ID" value="NZ_FOTY01000001.1"/>
</dbReference>
<sequence length="530" mass="56699">MEGVNIMEGVTALSLLPPALALAMIIATRRVLPSLGAGIIIGALLLNDWGIPAALADIWESFAVIFVTDGALNNWELFIILFLLLLGTTASLISFSGGSRAFGNWALHRIKTRTGAQLATFVFGILIFIDDYFNSLTVGQVSRPVTDRHRISRAKLAYIVDSAAAPICVLAPLSSWGAYIITLLDDITESYSEVSMSGFQTFLAVLPMNFYALSAITLLFLVIAWNIDIGPMRKHEERALLHHELLDPSRASIPGEQVSNLDEHQGRVRDLVLPIASLIISTVIFMVYTGARAAETVTPITIFAETDVALSLVLGGCIGLIVSMLFTFGKRPAPRAFMLAVWNGARSMMPAIYILILAWMIVSFISELKTGEYLAGLLDGSIPASFLPALLFLTAGLIAFSTGTSWGTFTILLPIAAETASVIDITMLLPFLAAVIAGAILGDHISPISDTTILSSTGAGSHHIDHVITQLPYAMIAAVVSFIGFLVLGFTGSTTAGLAVSLVLLLLTALYLKNTIETLHDGKEVVSKPE</sequence>
<dbReference type="STRING" id="266892.SAMN04488054_101275"/>
<name>A0A1I4I7H0_9BACI</name>
<feature type="transmembrane region" description="Helical" evidence="6">
    <location>
        <begin position="308"/>
        <end position="328"/>
    </location>
</feature>
<evidence type="ECO:0000313" key="8">
    <source>
        <dbReference type="EMBL" id="SFL50234.1"/>
    </source>
</evidence>
<protein>
    <submittedName>
        <fullName evidence="8">Sodium/proton antiporter, NhaC family</fullName>
    </submittedName>
</protein>
<evidence type="ECO:0000256" key="5">
    <source>
        <dbReference type="ARBA" id="ARBA00023136"/>
    </source>
</evidence>
<feature type="domain" description="Na+/H+ antiporter NhaC-like C-terminal" evidence="7">
    <location>
        <begin position="167"/>
        <end position="490"/>
    </location>
</feature>
<dbReference type="AlphaFoldDB" id="A0A1I4I7H0"/>
<proteinExistence type="predicted"/>
<feature type="transmembrane region" description="Helical" evidence="6">
    <location>
        <begin position="271"/>
        <end position="288"/>
    </location>
</feature>
<evidence type="ECO:0000256" key="1">
    <source>
        <dbReference type="ARBA" id="ARBA00004651"/>
    </source>
</evidence>
<dbReference type="GO" id="GO:0005886">
    <property type="term" value="C:plasma membrane"/>
    <property type="evidence" value="ECO:0007669"/>
    <property type="project" value="UniProtKB-SubCell"/>
</dbReference>
<dbReference type="Pfam" id="PF03553">
    <property type="entry name" value="Na_H_antiporter"/>
    <property type="match status" value="1"/>
</dbReference>
<feature type="transmembrane region" description="Helical" evidence="6">
    <location>
        <begin position="75"/>
        <end position="95"/>
    </location>
</feature>
<keyword evidence="9" id="KW-1185">Reference proteome</keyword>
<feature type="transmembrane region" description="Helical" evidence="6">
    <location>
        <begin position="201"/>
        <end position="225"/>
    </location>
</feature>
<keyword evidence="4 6" id="KW-1133">Transmembrane helix</keyword>
<dbReference type="InterPro" id="IPR018461">
    <property type="entry name" value="Na/H_Antiport_NhaC-like_C"/>
</dbReference>
<evidence type="ECO:0000313" key="9">
    <source>
        <dbReference type="Proteomes" id="UP000199668"/>
    </source>
</evidence>
<evidence type="ECO:0000259" key="7">
    <source>
        <dbReference type="Pfam" id="PF03553"/>
    </source>
</evidence>
<comment type="subcellular location">
    <subcellularLocation>
        <location evidence="1">Cell membrane</location>
        <topology evidence="1">Multi-pass membrane protein</topology>
    </subcellularLocation>
</comment>
<dbReference type="PANTHER" id="PTHR43478:SF1">
    <property type="entry name" value="NA+_H+ ANTIPORTER NHAC-LIKE C-TERMINAL DOMAIN-CONTAINING PROTEIN"/>
    <property type="match status" value="1"/>
</dbReference>
<keyword evidence="5 6" id="KW-0472">Membrane</keyword>
<accession>A0A1I4I7H0</accession>
<organism evidence="8 9">
    <name type="scientific">Salibacterium qingdaonense</name>
    <dbReference type="NCBI Taxonomy" id="266892"/>
    <lineage>
        <taxon>Bacteria</taxon>
        <taxon>Bacillati</taxon>
        <taxon>Bacillota</taxon>
        <taxon>Bacilli</taxon>
        <taxon>Bacillales</taxon>
        <taxon>Bacillaceae</taxon>
    </lineage>
</organism>
<keyword evidence="3 6" id="KW-0812">Transmembrane</keyword>
<dbReference type="PANTHER" id="PTHR43478">
    <property type="entry name" value="NA+/H+ ANTIPORTER-RELATED"/>
    <property type="match status" value="1"/>
</dbReference>
<evidence type="ECO:0000256" key="3">
    <source>
        <dbReference type="ARBA" id="ARBA00022692"/>
    </source>
</evidence>
<gene>
    <name evidence="8" type="ORF">SAMN04488054_101275</name>
</gene>